<name>A0A7K1U098_9BACT</name>
<evidence type="ECO:0000313" key="2">
    <source>
        <dbReference type="Proteomes" id="UP000461730"/>
    </source>
</evidence>
<dbReference type="RefSeq" id="WP_157305106.1">
    <property type="nucleotide sequence ID" value="NZ_WRXN01000001.1"/>
</dbReference>
<protein>
    <submittedName>
        <fullName evidence="1">Uncharacterized protein</fullName>
    </submittedName>
</protein>
<dbReference type="AlphaFoldDB" id="A0A7K1U098"/>
<dbReference type="Proteomes" id="UP000461730">
    <property type="component" value="Unassembled WGS sequence"/>
</dbReference>
<comment type="caution">
    <text evidence="1">The sequence shown here is derived from an EMBL/GenBank/DDBJ whole genome shotgun (WGS) entry which is preliminary data.</text>
</comment>
<organism evidence="1 2">
    <name type="scientific">Chitinophaga tropicalis</name>
    <dbReference type="NCBI Taxonomy" id="2683588"/>
    <lineage>
        <taxon>Bacteria</taxon>
        <taxon>Pseudomonadati</taxon>
        <taxon>Bacteroidota</taxon>
        <taxon>Chitinophagia</taxon>
        <taxon>Chitinophagales</taxon>
        <taxon>Chitinophagaceae</taxon>
        <taxon>Chitinophaga</taxon>
    </lineage>
</organism>
<accession>A0A7K1U098</accession>
<keyword evidence="2" id="KW-1185">Reference proteome</keyword>
<sequence length="77" mass="8971">MAKNQKTPTNTNGMKEDLEERKKFYKMLLAPTMSLEEKMDELGDLSKEDLAVLLEQFKADEDYEICQAIKQVLDDRN</sequence>
<gene>
    <name evidence="1" type="ORF">GO493_05595</name>
</gene>
<reference evidence="1 2" key="1">
    <citation type="submission" date="2019-12" db="EMBL/GenBank/DDBJ databases">
        <title>Chitinophaga sp. strain ysch24 (GDMCC 1.1355), whole genome shotgun sequence.</title>
        <authorList>
            <person name="Zhang X."/>
        </authorList>
    </citation>
    <scope>NUCLEOTIDE SEQUENCE [LARGE SCALE GENOMIC DNA]</scope>
    <source>
        <strain evidence="2">ysch24</strain>
    </source>
</reference>
<evidence type="ECO:0000313" key="1">
    <source>
        <dbReference type="EMBL" id="MVT07726.1"/>
    </source>
</evidence>
<dbReference type="EMBL" id="WRXN01000001">
    <property type="protein sequence ID" value="MVT07726.1"/>
    <property type="molecule type" value="Genomic_DNA"/>
</dbReference>
<proteinExistence type="predicted"/>